<evidence type="ECO:0008006" key="4">
    <source>
        <dbReference type="Google" id="ProtNLM"/>
    </source>
</evidence>
<accession>A0A255GM78</accession>
<protein>
    <recommendedName>
        <fullName evidence="4">SDR family NAD(P)-dependent oxidoreductase</fullName>
    </recommendedName>
</protein>
<keyword evidence="1" id="KW-0560">Oxidoreductase</keyword>
<evidence type="ECO:0000313" key="2">
    <source>
        <dbReference type="EMBL" id="OYO16671.1"/>
    </source>
</evidence>
<dbReference type="Gene3D" id="3.40.50.720">
    <property type="entry name" value="NAD(P)-binding Rossmann-like Domain"/>
    <property type="match status" value="1"/>
</dbReference>
<keyword evidence="3" id="KW-1185">Reference proteome</keyword>
<evidence type="ECO:0000256" key="1">
    <source>
        <dbReference type="ARBA" id="ARBA00023002"/>
    </source>
</evidence>
<dbReference type="EMBL" id="NMVQ01000047">
    <property type="protein sequence ID" value="OYO16671.1"/>
    <property type="molecule type" value="Genomic_DNA"/>
</dbReference>
<comment type="caution">
    <text evidence="2">The sequence shown here is derived from an EMBL/GenBank/DDBJ whole genome shotgun (WGS) entry which is preliminary data.</text>
</comment>
<dbReference type="PANTHER" id="PTHR43157">
    <property type="entry name" value="PHOSPHATIDYLINOSITOL-GLYCAN BIOSYNTHESIS CLASS F PROTEIN-RELATED"/>
    <property type="match status" value="1"/>
</dbReference>
<dbReference type="InterPro" id="IPR036291">
    <property type="entry name" value="NAD(P)-bd_dom_sf"/>
</dbReference>
<evidence type="ECO:0000313" key="3">
    <source>
        <dbReference type="Proteomes" id="UP000216311"/>
    </source>
</evidence>
<organism evidence="2 3">
    <name type="scientific">Enemella dayhoffiae</name>
    <dbReference type="NCBI Taxonomy" id="2016507"/>
    <lineage>
        <taxon>Bacteria</taxon>
        <taxon>Bacillati</taxon>
        <taxon>Actinomycetota</taxon>
        <taxon>Actinomycetes</taxon>
        <taxon>Propionibacteriales</taxon>
        <taxon>Propionibacteriaceae</taxon>
        <taxon>Enemella</taxon>
    </lineage>
</organism>
<sequence>MTVLITGATSGIGLATASLLARQGRDVALVGRSEQTTAAAAATVRSNGATAGVSWYATDLAYPARVIALARRVASDHHRLDGLILCAAVSSPDHAATDGIDTTLAVNHLAPVLLTRLLDEHVAGGRIVQLASSRHGSAGPFDPAVFDPAAPTSGIRRYEATKLLNLLHASARLRHSHVTPAEMIDPGFVRTGLGRHARGVLRLLLTVTRPFQTSPEIPARLIADRLAASDFQDGAYLGPKGPAKKAANARDAAAASRAWEWTDDLLTPWTGNQQKGMS</sequence>
<reference evidence="2 3" key="1">
    <citation type="submission" date="2017-07" db="EMBL/GenBank/DDBJ databases">
        <title>Draft whole genome sequences of clinical Proprionibacteriaceae strains.</title>
        <authorList>
            <person name="Bernier A.-M."/>
            <person name="Bernard K."/>
            <person name="Domingo M.-C."/>
        </authorList>
    </citation>
    <scope>NUCLEOTIDE SEQUENCE [LARGE SCALE GENOMIC DNA]</scope>
    <source>
        <strain evidence="2 3">NML 130396</strain>
    </source>
</reference>
<dbReference type="PRINTS" id="PR00081">
    <property type="entry name" value="GDHRDH"/>
</dbReference>
<gene>
    <name evidence="2" type="ORF">CGZ93_18095</name>
</gene>
<dbReference type="SUPFAM" id="SSF51735">
    <property type="entry name" value="NAD(P)-binding Rossmann-fold domains"/>
    <property type="match status" value="1"/>
</dbReference>
<proteinExistence type="predicted"/>
<dbReference type="OrthoDB" id="3237043at2"/>
<dbReference type="RefSeq" id="WP_094365558.1">
    <property type="nucleotide sequence ID" value="NZ_NMVQ01000047.1"/>
</dbReference>
<dbReference type="Pfam" id="PF00106">
    <property type="entry name" value="adh_short"/>
    <property type="match status" value="1"/>
</dbReference>
<dbReference type="PANTHER" id="PTHR43157:SF31">
    <property type="entry name" value="PHOSPHATIDYLINOSITOL-GLYCAN BIOSYNTHESIS CLASS F PROTEIN"/>
    <property type="match status" value="1"/>
</dbReference>
<dbReference type="Proteomes" id="UP000216311">
    <property type="component" value="Unassembled WGS sequence"/>
</dbReference>
<dbReference type="InterPro" id="IPR002347">
    <property type="entry name" value="SDR_fam"/>
</dbReference>
<name>A0A255GM78_9ACTN</name>
<dbReference type="AlphaFoldDB" id="A0A255GM78"/>
<dbReference type="GO" id="GO:0016491">
    <property type="term" value="F:oxidoreductase activity"/>
    <property type="evidence" value="ECO:0007669"/>
    <property type="project" value="UniProtKB-KW"/>
</dbReference>